<evidence type="ECO:0000256" key="6">
    <source>
        <dbReference type="ARBA" id="ARBA00022692"/>
    </source>
</evidence>
<dbReference type="OrthoDB" id="9805133at2"/>
<keyword evidence="9 10" id="KW-0131">Cell cycle</keyword>
<dbReference type="AlphaFoldDB" id="A0A2T0XG41"/>
<comment type="caution">
    <text evidence="12">The sequence shown here is derived from an EMBL/GenBank/DDBJ whole genome shotgun (WGS) entry which is preliminary data.</text>
</comment>
<dbReference type="Pfam" id="PF01618">
    <property type="entry name" value="MotA_ExbB"/>
    <property type="match status" value="1"/>
</dbReference>
<keyword evidence="5 10" id="KW-0132">Cell division</keyword>
<feature type="transmembrane region" description="Helical" evidence="10">
    <location>
        <begin position="20"/>
        <end position="40"/>
    </location>
</feature>
<evidence type="ECO:0000259" key="11">
    <source>
        <dbReference type="Pfam" id="PF01618"/>
    </source>
</evidence>
<evidence type="ECO:0000256" key="1">
    <source>
        <dbReference type="ARBA" id="ARBA00004651"/>
    </source>
</evidence>
<keyword evidence="8 10" id="KW-0472">Membrane</keyword>
<keyword evidence="13" id="KW-1185">Reference proteome</keyword>
<evidence type="ECO:0000256" key="10">
    <source>
        <dbReference type="HAMAP-Rule" id="MF_02202"/>
    </source>
</evidence>
<dbReference type="InterPro" id="IPR050790">
    <property type="entry name" value="ExbB/TolQ_transport"/>
</dbReference>
<keyword evidence="7 10" id="KW-1133">Transmembrane helix</keyword>
<keyword evidence="6 10" id="KW-0812">Transmembrane</keyword>
<comment type="function">
    <text evidence="10">Part of the Tol-Pal system, which plays a role in outer membrane invagination during cell division and is important for maintaining outer membrane integrity.</text>
</comment>
<dbReference type="PANTHER" id="PTHR30625:SF3">
    <property type="entry name" value="TOL-PAL SYSTEM PROTEIN TOLQ"/>
    <property type="match status" value="1"/>
</dbReference>
<evidence type="ECO:0000313" key="13">
    <source>
        <dbReference type="Proteomes" id="UP000238308"/>
    </source>
</evidence>
<feature type="transmembrane region" description="Helical" evidence="10">
    <location>
        <begin position="131"/>
        <end position="154"/>
    </location>
</feature>
<evidence type="ECO:0000256" key="9">
    <source>
        <dbReference type="ARBA" id="ARBA00023306"/>
    </source>
</evidence>
<dbReference type="Proteomes" id="UP000238308">
    <property type="component" value="Unassembled WGS sequence"/>
</dbReference>
<proteinExistence type="inferred from homology"/>
<feature type="transmembrane region" description="Helical" evidence="10">
    <location>
        <begin position="174"/>
        <end position="196"/>
    </location>
</feature>
<evidence type="ECO:0000256" key="8">
    <source>
        <dbReference type="ARBA" id="ARBA00023136"/>
    </source>
</evidence>
<dbReference type="GO" id="GO:0005886">
    <property type="term" value="C:plasma membrane"/>
    <property type="evidence" value="ECO:0007669"/>
    <property type="project" value="UniProtKB-SubCell"/>
</dbReference>
<comment type="subunit">
    <text evidence="10">The Tol-Pal system is composed of five core proteins: the inner membrane proteins TolA, TolQ and TolR, the periplasmic protein TolB and the outer membrane protein Pal. They form a network linking the inner and outer membranes and the peptidoglycan layer.</text>
</comment>
<evidence type="ECO:0000256" key="4">
    <source>
        <dbReference type="ARBA" id="ARBA00022519"/>
    </source>
</evidence>
<evidence type="ECO:0000313" key="12">
    <source>
        <dbReference type="EMBL" id="PRY97860.1"/>
    </source>
</evidence>
<organism evidence="12 13">
    <name type="scientific">Jezberella montanilacus</name>
    <dbReference type="NCBI Taxonomy" id="323426"/>
    <lineage>
        <taxon>Bacteria</taxon>
        <taxon>Pseudomonadati</taxon>
        <taxon>Pseudomonadota</taxon>
        <taxon>Betaproteobacteria</taxon>
        <taxon>Burkholderiales</taxon>
        <taxon>Alcaligenaceae</taxon>
        <taxon>Jezberella</taxon>
    </lineage>
</organism>
<dbReference type="InterPro" id="IPR014163">
    <property type="entry name" value="Tol-Pal_TolQ"/>
</dbReference>
<dbReference type="InterPro" id="IPR002898">
    <property type="entry name" value="MotA_ExbB_proton_chnl"/>
</dbReference>
<evidence type="ECO:0000256" key="7">
    <source>
        <dbReference type="ARBA" id="ARBA00022989"/>
    </source>
</evidence>
<reference evidence="12 13" key="1">
    <citation type="submission" date="2018-03" db="EMBL/GenBank/DDBJ databases">
        <title>Genomic Encyclopedia of Type Strains, Phase III (KMG-III): the genomes of soil and plant-associated and newly described type strains.</title>
        <authorList>
            <person name="Whitman W."/>
        </authorList>
    </citation>
    <scope>NUCLEOTIDE SEQUENCE [LARGE SCALE GENOMIC DNA]</scope>
    <source>
        <strain evidence="12 13">MWH-P2sevCIIIb</strain>
    </source>
</reference>
<evidence type="ECO:0000256" key="2">
    <source>
        <dbReference type="ARBA" id="ARBA00010442"/>
    </source>
</evidence>
<evidence type="ECO:0000256" key="5">
    <source>
        <dbReference type="ARBA" id="ARBA00022618"/>
    </source>
</evidence>
<dbReference type="HAMAP" id="MF_02202">
    <property type="entry name" value="TolQ"/>
    <property type="match status" value="1"/>
</dbReference>
<accession>A0A2T0XG41</accession>
<protein>
    <recommendedName>
        <fullName evidence="10">Tol-Pal system protein TolQ</fullName>
    </recommendedName>
</protein>
<feature type="domain" description="MotA/TolQ/ExbB proton channel" evidence="11">
    <location>
        <begin position="84"/>
        <end position="211"/>
    </location>
</feature>
<evidence type="ECO:0000256" key="3">
    <source>
        <dbReference type="ARBA" id="ARBA00022475"/>
    </source>
</evidence>
<keyword evidence="4 10" id="KW-0997">Cell inner membrane</keyword>
<dbReference type="GO" id="GO:0017038">
    <property type="term" value="P:protein import"/>
    <property type="evidence" value="ECO:0007669"/>
    <property type="project" value="TreeGrafter"/>
</dbReference>
<dbReference type="RefSeq" id="WP_106227442.1">
    <property type="nucleotide sequence ID" value="NZ_PVTV01000013.1"/>
</dbReference>
<comment type="subcellular location">
    <subcellularLocation>
        <location evidence="10">Cell inner membrane</location>
        <topology evidence="10">Multi-pass membrane protein</topology>
    </subcellularLocation>
    <subcellularLocation>
        <location evidence="1">Cell membrane</location>
        <topology evidence="1">Multi-pass membrane protein</topology>
    </subcellularLocation>
</comment>
<dbReference type="NCBIfam" id="TIGR02796">
    <property type="entry name" value="tolQ"/>
    <property type="match status" value="1"/>
</dbReference>
<comment type="similarity">
    <text evidence="2 10">Belongs to the ExbB/TolQ family.</text>
</comment>
<dbReference type="GO" id="GO:0043213">
    <property type="term" value="P:bacteriocin transport"/>
    <property type="evidence" value="ECO:0007669"/>
    <property type="project" value="InterPro"/>
</dbReference>
<sequence>MQPTSDMSMITLVTNASIPVQLIMLLLVVISVLSWTFIFSKRSAIQTALKQTKRFENDFWSSDDLVRLAKSVSNAEGAQGALARIFEAGTIEFQKVRRTSPTADTNVTLDGARRAMRAAYQREMDDLDSHLNFLASAGSVSPYIGLLGTVWGIMHAFVGLANVQQATLASVAPGIAEALIATAIGLFAAIPAVVAYNRFTHDIDRLSIRFETFVDEFLNVLQRQVR</sequence>
<keyword evidence="3 10" id="KW-1003">Cell membrane</keyword>
<dbReference type="PANTHER" id="PTHR30625">
    <property type="entry name" value="PROTEIN TOLQ"/>
    <property type="match status" value="1"/>
</dbReference>
<name>A0A2T0XG41_9BURK</name>
<dbReference type="GO" id="GO:0051301">
    <property type="term" value="P:cell division"/>
    <property type="evidence" value="ECO:0007669"/>
    <property type="project" value="UniProtKB-UniRule"/>
</dbReference>
<gene>
    <name evidence="10" type="primary">tolQ</name>
    <name evidence="12" type="ORF">BCM14_1570</name>
</gene>
<dbReference type="EMBL" id="PVTV01000013">
    <property type="protein sequence ID" value="PRY97860.1"/>
    <property type="molecule type" value="Genomic_DNA"/>
</dbReference>